<dbReference type="PANTHER" id="PTHR10344">
    <property type="entry name" value="THYMIDYLATE KINASE"/>
    <property type="match status" value="1"/>
</dbReference>
<sequence>MFITFEGIDASGKSTVIDLFAKYLKTKYPDREIIITREPGGHQVPEAETIRSLLLDTKTNISPYVEMLLFVTSRRLHLEKLIWPALKANKIILCDRYIDSSIAYQGFGHNLDVQMVTDLNNKICENTQPNMTFFLDISLEKAQERMAKANYQKDRFEERQQTFYSNVINGYHYLAKTKENFFSIEASKDPQSVVNDIIKIFEKHK</sequence>
<keyword evidence="14" id="KW-1185">Reference proteome</keyword>
<dbReference type="AlphaFoldDB" id="W5UUL4"/>
<dbReference type="GO" id="GO:0005829">
    <property type="term" value="C:cytosol"/>
    <property type="evidence" value="ECO:0007669"/>
    <property type="project" value="TreeGrafter"/>
</dbReference>
<dbReference type="GO" id="GO:0006227">
    <property type="term" value="P:dUDP biosynthetic process"/>
    <property type="evidence" value="ECO:0007669"/>
    <property type="project" value="TreeGrafter"/>
</dbReference>
<feature type="domain" description="Thymidylate kinase-like" evidence="12">
    <location>
        <begin position="5"/>
        <end position="197"/>
    </location>
</feature>
<evidence type="ECO:0000313" key="14">
    <source>
        <dbReference type="Proteomes" id="UP000019229"/>
    </source>
</evidence>
<dbReference type="PANTHER" id="PTHR10344:SF4">
    <property type="entry name" value="UMP-CMP KINASE 2, MITOCHONDRIAL"/>
    <property type="match status" value="1"/>
</dbReference>
<dbReference type="GO" id="GO:0004798">
    <property type="term" value="F:dTMP kinase activity"/>
    <property type="evidence" value="ECO:0007669"/>
    <property type="project" value="UniProtKB-UniRule"/>
</dbReference>
<keyword evidence="5 11" id="KW-0545">Nucleotide biosynthesis</keyword>
<dbReference type="PATRIC" id="fig|743966.3.peg.496"/>
<dbReference type="Pfam" id="PF02223">
    <property type="entry name" value="Thymidylate_kin"/>
    <property type="match status" value="1"/>
</dbReference>
<gene>
    <name evidence="11 13" type="primary">tmk</name>
    <name evidence="13" type="ORF">MYB_02465</name>
</gene>
<comment type="catalytic activity">
    <reaction evidence="9 11">
        <text>dTMP + ATP = dTDP + ADP</text>
        <dbReference type="Rhea" id="RHEA:13517"/>
        <dbReference type="ChEBI" id="CHEBI:30616"/>
        <dbReference type="ChEBI" id="CHEBI:58369"/>
        <dbReference type="ChEBI" id="CHEBI:63528"/>
        <dbReference type="ChEBI" id="CHEBI:456216"/>
        <dbReference type="EC" id="2.7.4.9"/>
    </reaction>
</comment>
<evidence type="ECO:0000256" key="4">
    <source>
        <dbReference type="ARBA" id="ARBA00022679"/>
    </source>
</evidence>
<name>W5UUL4_9BACT</name>
<evidence type="ECO:0000256" key="7">
    <source>
        <dbReference type="ARBA" id="ARBA00022777"/>
    </source>
</evidence>
<dbReference type="Proteomes" id="UP000019229">
    <property type="component" value="Chromosome"/>
</dbReference>
<dbReference type="HOGENOM" id="CLU_049131_0_2_14"/>
<dbReference type="eggNOG" id="COG0125">
    <property type="taxonomic scope" value="Bacteria"/>
</dbReference>
<feature type="binding site" evidence="11">
    <location>
        <begin position="7"/>
        <end position="14"/>
    </location>
    <ligand>
        <name>ATP</name>
        <dbReference type="ChEBI" id="CHEBI:30616"/>
    </ligand>
</feature>
<evidence type="ECO:0000313" key="13">
    <source>
        <dbReference type="EMBL" id="AHH45495.1"/>
    </source>
</evidence>
<dbReference type="OrthoDB" id="9774907at2"/>
<dbReference type="RefSeq" id="WP_022935133.1">
    <property type="nucleotide sequence ID" value="NZ_CP007154.1"/>
</dbReference>
<dbReference type="GO" id="GO:0006233">
    <property type="term" value="P:dTDP biosynthetic process"/>
    <property type="evidence" value="ECO:0007669"/>
    <property type="project" value="InterPro"/>
</dbReference>
<dbReference type="CDD" id="cd01672">
    <property type="entry name" value="TMPK"/>
    <property type="match status" value="1"/>
</dbReference>
<dbReference type="Gene3D" id="3.40.50.300">
    <property type="entry name" value="P-loop containing nucleotide triphosphate hydrolases"/>
    <property type="match status" value="1"/>
</dbReference>
<dbReference type="InterPro" id="IPR018094">
    <property type="entry name" value="Thymidylate_kinase"/>
</dbReference>
<dbReference type="InterPro" id="IPR018095">
    <property type="entry name" value="Thymidylate_kin_CS"/>
</dbReference>
<evidence type="ECO:0000256" key="2">
    <source>
        <dbReference type="ARBA" id="ARBA00012980"/>
    </source>
</evidence>
<protein>
    <recommendedName>
        <fullName evidence="3 11">Thymidylate kinase</fullName>
        <ecNumber evidence="2 11">2.7.4.9</ecNumber>
    </recommendedName>
    <alternativeName>
        <fullName evidence="11">dTMP kinase</fullName>
    </alternativeName>
</protein>
<dbReference type="GO" id="GO:0005524">
    <property type="term" value="F:ATP binding"/>
    <property type="evidence" value="ECO:0007669"/>
    <property type="project" value="UniProtKB-UniRule"/>
</dbReference>
<proteinExistence type="inferred from homology"/>
<organism evidence="13 14">
    <name type="scientific">Mesomycoplasma bovoculi M165/69</name>
    <dbReference type="NCBI Taxonomy" id="743966"/>
    <lineage>
        <taxon>Bacteria</taxon>
        <taxon>Bacillati</taxon>
        <taxon>Mycoplasmatota</taxon>
        <taxon>Mycoplasmoidales</taxon>
        <taxon>Metamycoplasmataceae</taxon>
        <taxon>Mesomycoplasma</taxon>
    </lineage>
</organism>
<comment type="function">
    <text evidence="10 11">Phosphorylation of dTMP to form dTDP in both de novo and salvage pathways of dTTP synthesis.</text>
</comment>
<comment type="similarity">
    <text evidence="1 11">Belongs to the thymidylate kinase family.</text>
</comment>
<dbReference type="GO" id="GO:0006235">
    <property type="term" value="P:dTTP biosynthetic process"/>
    <property type="evidence" value="ECO:0007669"/>
    <property type="project" value="UniProtKB-UniRule"/>
</dbReference>
<keyword evidence="6 11" id="KW-0547">Nucleotide-binding</keyword>
<dbReference type="EMBL" id="CP007154">
    <property type="protein sequence ID" value="AHH45495.1"/>
    <property type="molecule type" value="Genomic_DNA"/>
</dbReference>
<accession>W5UUL4</accession>
<evidence type="ECO:0000256" key="5">
    <source>
        <dbReference type="ARBA" id="ARBA00022727"/>
    </source>
</evidence>
<dbReference type="PROSITE" id="PS01331">
    <property type="entry name" value="THYMIDYLATE_KINASE"/>
    <property type="match status" value="1"/>
</dbReference>
<keyword evidence="4 11" id="KW-0808">Transferase</keyword>
<dbReference type="FunFam" id="3.40.50.300:FF:000225">
    <property type="entry name" value="Thymidylate kinase"/>
    <property type="match status" value="1"/>
</dbReference>
<evidence type="ECO:0000256" key="9">
    <source>
        <dbReference type="ARBA" id="ARBA00048743"/>
    </source>
</evidence>
<evidence type="ECO:0000256" key="6">
    <source>
        <dbReference type="ARBA" id="ARBA00022741"/>
    </source>
</evidence>
<dbReference type="InterPro" id="IPR039430">
    <property type="entry name" value="Thymidylate_kin-like_dom"/>
</dbReference>
<dbReference type="KEGG" id="mbc:MYB_02465"/>
<evidence type="ECO:0000256" key="8">
    <source>
        <dbReference type="ARBA" id="ARBA00022840"/>
    </source>
</evidence>
<dbReference type="NCBIfam" id="TIGR00041">
    <property type="entry name" value="DTMP_kinase"/>
    <property type="match status" value="1"/>
</dbReference>
<evidence type="ECO:0000256" key="10">
    <source>
        <dbReference type="ARBA" id="ARBA00057735"/>
    </source>
</evidence>
<evidence type="ECO:0000256" key="11">
    <source>
        <dbReference type="HAMAP-Rule" id="MF_00165"/>
    </source>
</evidence>
<evidence type="ECO:0000256" key="1">
    <source>
        <dbReference type="ARBA" id="ARBA00009776"/>
    </source>
</evidence>
<evidence type="ECO:0000256" key="3">
    <source>
        <dbReference type="ARBA" id="ARBA00017144"/>
    </source>
</evidence>
<evidence type="ECO:0000259" key="12">
    <source>
        <dbReference type="Pfam" id="PF02223"/>
    </source>
</evidence>
<dbReference type="EC" id="2.7.4.9" evidence="2 11"/>
<dbReference type="SUPFAM" id="SSF52540">
    <property type="entry name" value="P-loop containing nucleoside triphosphate hydrolases"/>
    <property type="match status" value="1"/>
</dbReference>
<dbReference type="STRING" id="743966.MYB_02465"/>
<dbReference type="HAMAP" id="MF_00165">
    <property type="entry name" value="Thymidylate_kinase"/>
    <property type="match status" value="1"/>
</dbReference>
<dbReference type="InterPro" id="IPR027417">
    <property type="entry name" value="P-loop_NTPase"/>
</dbReference>
<reference evidence="13 14" key="1">
    <citation type="journal article" date="2014" name="Genome Announc.">
        <title>Complete Genome Sequence of Mycoplasma bovoculi Strain M165/69T (ATCC 29104).</title>
        <authorList>
            <person name="Calcutt M.J."/>
            <person name="Foecking M.F."/>
        </authorList>
    </citation>
    <scope>NUCLEOTIDE SEQUENCE [LARGE SCALE GENOMIC DNA]</scope>
    <source>
        <strain evidence="13">M165/69</strain>
    </source>
</reference>
<keyword evidence="7 11" id="KW-0418">Kinase</keyword>
<keyword evidence="8 11" id="KW-0067">ATP-binding</keyword>